<evidence type="ECO:0000256" key="5">
    <source>
        <dbReference type="ARBA" id="ARBA00023136"/>
    </source>
</evidence>
<dbReference type="SUPFAM" id="SSF55073">
    <property type="entry name" value="Nucleotide cyclase"/>
    <property type="match status" value="1"/>
</dbReference>
<evidence type="ECO:0000259" key="9">
    <source>
        <dbReference type="PROSITE" id="PS50125"/>
    </source>
</evidence>
<feature type="region of interest" description="Disordered" evidence="8">
    <location>
        <begin position="189"/>
        <end position="236"/>
    </location>
</feature>
<dbReference type="Pfam" id="PF00211">
    <property type="entry name" value="Guanylate_cyc"/>
    <property type="match status" value="1"/>
</dbReference>
<dbReference type="PANTHER" id="PTHR11920">
    <property type="entry name" value="GUANYLYL CYCLASE"/>
    <property type="match status" value="1"/>
</dbReference>
<dbReference type="InterPro" id="IPR001054">
    <property type="entry name" value="A/G_cyclase"/>
</dbReference>
<dbReference type="AlphaFoldDB" id="A0A150GTF5"/>
<keyword evidence="4" id="KW-1133">Transmembrane helix</keyword>
<gene>
    <name evidence="10" type="ORF">GPECTOR_7g1037</name>
</gene>
<keyword evidence="5" id="KW-0472">Membrane</keyword>
<dbReference type="CDD" id="cd07302">
    <property type="entry name" value="CHD"/>
    <property type="match status" value="1"/>
</dbReference>
<dbReference type="InterPro" id="IPR050401">
    <property type="entry name" value="Cyclic_nucleotide_synthase"/>
</dbReference>
<proteinExistence type="inferred from homology"/>
<dbReference type="GO" id="GO:0035556">
    <property type="term" value="P:intracellular signal transduction"/>
    <property type="evidence" value="ECO:0007669"/>
    <property type="project" value="InterPro"/>
</dbReference>
<evidence type="ECO:0000256" key="6">
    <source>
        <dbReference type="ARBA" id="ARBA00023239"/>
    </source>
</evidence>
<dbReference type="GO" id="GO:0000166">
    <property type="term" value="F:nucleotide binding"/>
    <property type="evidence" value="ECO:0007669"/>
    <property type="project" value="UniProtKB-KW"/>
</dbReference>
<dbReference type="PANTHER" id="PTHR11920:SF335">
    <property type="entry name" value="GUANYLATE CYCLASE"/>
    <property type="match status" value="1"/>
</dbReference>
<dbReference type="PROSITE" id="PS00452">
    <property type="entry name" value="GUANYLATE_CYCLASE_1"/>
    <property type="match status" value="1"/>
</dbReference>
<comment type="subcellular location">
    <subcellularLocation>
        <location evidence="1">Membrane</location>
    </subcellularLocation>
</comment>
<feature type="region of interest" description="Disordered" evidence="8">
    <location>
        <begin position="331"/>
        <end position="356"/>
    </location>
</feature>
<dbReference type="Proteomes" id="UP000075714">
    <property type="component" value="Unassembled WGS sequence"/>
</dbReference>
<evidence type="ECO:0000313" key="10">
    <source>
        <dbReference type="EMBL" id="KXZ53145.1"/>
    </source>
</evidence>
<keyword evidence="11" id="KW-1185">Reference proteome</keyword>
<feature type="domain" description="Guanylate cyclase" evidence="9">
    <location>
        <begin position="259"/>
        <end position="425"/>
    </location>
</feature>
<protein>
    <recommendedName>
        <fullName evidence="9">Guanylate cyclase domain-containing protein</fullName>
    </recommendedName>
</protein>
<keyword evidence="2" id="KW-0812">Transmembrane</keyword>
<dbReference type="PROSITE" id="PS50125">
    <property type="entry name" value="GUANYLATE_CYCLASE_2"/>
    <property type="match status" value="1"/>
</dbReference>
<name>A0A150GTF5_GONPE</name>
<dbReference type="InterPro" id="IPR029787">
    <property type="entry name" value="Nucleotide_cyclase"/>
</dbReference>
<dbReference type="InterPro" id="IPR018297">
    <property type="entry name" value="A/G_cyclase_CS"/>
</dbReference>
<dbReference type="GO" id="GO:0004383">
    <property type="term" value="F:guanylate cyclase activity"/>
    <property type="evidence" value="ECO:0007669"/>
    <property type="project" value="TreeGrafter"/>
</dbReference>
<evidence type="ECO:0000256" key="8">
    <source>
        <dbReference type="SAM" id="MobiDB-lite"/>
    </source>
</evidence>
<dbReference type="GO" id="GO:0005886">
    <property type="term" value="C:plasma membrane"/>
    <property type="evidence" value="ECO:0007669"/>
    <property type="project" value="TreeGrafter"/>
</dbReference>
<organism evidence="10 11">
    <name type="scientific">Gonium pectorale</name>
    <name type="common">Green alga</name>
    <dbReference type="NCBI Taxonomy" id="33097"/>
    <lineage>
        <taxon>Eukaryota</taxon>
        <taxon>Viridiplantae</taxon>
        <taxon>Chlorophyta</taxon>
        <taxon>core chlorophytes</taxon>
        <taxon>Chlorophyceae</taxon>
        <taxon>CS clade</taxon>
        <taxon>Chlamydomonadales</taxon>
        <taxon>Volvocaceae</taxon>
        <taxon>Gonium</taxon>
    </lineage>
</organism>
<comment type="similarity">
    <text evidence="7">Belongs to the adenylyl cyclase class-4/guanylyl cyclase family.</text>
</comment>
<sequence>MEFLTSAVLDGSPHMLTVVAFERGEWRVTRQNARSRAWLGDLTAPSPAASPLSPAAAPGAGGQWYEDALLRLFAADPAALDAMLAAMGATGSWQGVVRVAAPASAAAGASCTLLGGLPEATTASAPGWGSPSLSCPLPLLPAHAAPTALPAAAAGDAQRWGAAADKEPACAGDDGAAIDLRELILSSGSSVPYDEPQAAGYKSPTPDQPEHPQPALQQSVPLRQGQPQGQPPAGSAVVAGHQAAPEWWHEVAATRMHDPITGTAVIAFTQATLLYADVDFPGGAPVDEPRRAFAALAALADLFARFDELLDAFQLRKLEAVGSRYLVAGGLDEPGADAPEEGRGGDGGGGVRGGDAPERRNAQHVFAFAQAMLGAAREAAAQAADQPPALRIGIHSGPVVGGVVGTRMPRFCLFGDTVDGASRLERSGAPGAVHVSAASRALLEGRGGAWEEAAGFEVEGGGRMRSFLWRPSDGAPQQRAARAAAGV</sequence>
<evidence type="ECO:0000313" key="11">
    <source>
        <dbReference type="Proteomes" id="UP000075714"/>
    </source>
</evidence>
<evidence type="ECO:0000256" key="4">
    <source>
        <dbReference type="ARBA" id="ARBA00022989"/>
    </source>
</evidence>
<evidence type="ECO:0000256" key="3">
    <source>
        <dbReference type="ARBA" id="ARBA00022741"/>
    </source>
</evidence>
<evidence type="ECO:0000256" key="2">
    <source>
        <dbReference type="ARBA" id="ARBA00022692"/>
    </source>
</evidence>
<dbReference type="EMBL" id="LSYV01000008">
    <property type="protein sequence ID" value="KXZ53145.1"/>
    <property type="molecule type" value="Genomic_DNA"/>
</dbReference>
<keyword evidence="6 7" id="KW-0456">Lyase</keyword>
<dbReference type="GO" id="GO:0007168">
    <property type="term" value="P:receptor guanylyl cyclase signaling pathway"/>
    <property type="evidence" value="ECO:0007669"/>
    <property type="project" value="TreeGrafter"/>
</dbReference>
<evidence type="ECO:0000256" key="1">
    <source>
        <dbReference type="ARBA" id="ARBA00004370"/>
    </source>
</evidence>
<evidence type="ECO:0000256" key="7">
    <source>
        <dbReference type="RuleBase" id="RU000405"/>
    </source>
</evidence>
<feature type="compositionally biased region" description="Low complexity" evidence="8">
    <location>
        <begin position="224"/>
        <end position="234"/>
    </location>
</feature>
<comment type="caution">
    <text evidence="10">The sequence shown here is derived from an EMBL/GenBank/DDBJ whole genome shotgun (WGS) entry which is preliminary data.</text>
</comment>
<accession>A0A150GTF5</accession>
<reference evidence="11" key="1">
    <citation type="journal article" date="2016" name="Nat. Commun.">
        <title>The Gonium pectorale genome demonstrates co-option of cell cycle regulation during the evolution of multicellularity.</title>
        <authorList>
            <person name="Hanschen E.R."/>
            <person name="Marriage T.N."/>
            <person name="Ferris P.J."/>
            <person name="Hamaji T."/>
            <person name="Toyoda A."/>
            <person name="Fujiyama A."/>
            <person name="Neme R."/>
            <person name="Noguchi H."/>
            <person name="Minakuchi Y."/>
            <person name="Suzuki M."/>
            <person name="Kawai-Toyooka H."/>
            <person name="Smith D.R."/>
            <person name="Sparks H."/>
            <person name="Anderson J."/>
            <person name="Bakaric R."/>
            <person name="Luria V."/>
            <person name="Karger A."/>
            <person name="Kirschner M.W."/>
            <person name="Durand P.M."/>
            <person name="Michod R.E."/>
            <person name="Nozaki H."/>
            <person name="Olson B.J."/>
        </authorList>
    </citation>
    <scope>NUCLEOTIDE SEQUENCE [LARGE SCALE GENOMIC DNA]</scope>
    <source>
        <strain evidence="11">NIES-2863</strain>
    </source>
</reference>
<keyword evidence="3" id="KW-0547">Nucleotide-binding</keyword>
<dbReference type="Gene3D" id="3.30.70.1230">
    <property type="entry name" value="Nucleotide cyclase"/>
    <property type="match status" value="1"/>
</dbReference>
<dbReference type="SMART" id="SM00044">
    <property type="entry name" value="CYCc"/>
    <property type="match status" value="1"/>
</dbReference>
<dbReference type="GO" id="GO:0001653">
    <property type="term" value="F:peptide receptor activity"/>
    <property type="evidence" value="ECO:0007669"/>
    <property type="project" value="TreeGrafter"/>
</dbReference>
<dbReference type="GO" id="GO:0004016">
    <property type="term" value="F:adenylate cyclase activity"/>
    <property type="evidence" value="ECO:0007669"/>
    <property type="project" value="TreeGrafter"/>
</dbReference>